<sequence length="224" mass="24965">MIPLEKSAKPQILVDYEAEWTQLLLDKAAANTEPTQTEKTRYRHPDIKAALVAETNNKCAYCESKLQHIHHGDVEHIMPKSLELSKTVVWTNLTLACEVCNQNKSNLDPNANQIIDPYNTDPELHIVFLGAFAVPRGTVAGESTKAILDLDRPALIEQRGDRLKYLMSIYSKVLRTDIPLAARRAIYHDLVRREAANDKAFSAMARDAIAAMAHVVPSAVKKGI</sequence>
<comment type="caution">
    <text evidence="2">The sequence shown here is derived from an EMBL/GenBank/DDBJ whole genome shotgun (WGS) entry which is preliminary data.</text>
</comment>
<organism evidence="2 3">
    <name type="scientific">Acetobacter oeni</name>
    <dbReference type="NCBI Taxonomy" id="304077"/>
    <lineage>
        <taxon>Bacteria</taxon>
        <taxon>Pseudomonadati</taxon>
        <taxon>Pseudomonadota</taxon>
        <taxon>Alphaproteobacteria</taxon>
        <taxon>Acetobacterales</taxon>
        <taxon>Acetobacteraceae</taxon>
        <taxon>Acetobacter</taxon>
    </lineage>
</organism>
<evidence type="ECO:0000313" key="2">
    <source>
        <dbReference type="EMBL" id="GEN65239.1"/>
    </source>
</evidence>
<accession>A0A511XQP8</accession>
<dbReference type="Proteomes" id="UP000321746">
    <property type="component" value="Unassembled WGS sequence"/>
</dbReference>
<dbReference type="EMBL" id="BJYG01000082">
    <property type="protein sequence ID" value="GEN65239.1"/>
    <property type="molecule type" value="Genomic_DNA"/>
</dbReference>
<protein>
    <recommendedName>
        <fullName evidence="1">HNH domain-containing protein</fullName>
    </recommendedName>
</protein>
<dbReference type="GO" id="GO:0008270">
    <property type="term" value="F:zinc ion binding"/>
    <property type="evidence" value="ECO:0007669"/>
    <property type="project" value="InterPro"/>
</dbReference>
<evidence type="ECO:0000259" key="1">
    <source>
        <dbReference type="Pfam" id="PF01844"/>
    </source>
</evidence>
<evidence type="ECO:0000313" key="3">
    <source>
        <dbReference type="Proteomes" id="UP000321746"/>
    </source>
</evidence>
<dbReference type="AlphaFoldDB" id="A0A511XQP8"/>
<gene>
    <name evidence="2" type="ORF">AOE01nite_34630</name>
</gene>
<reference evidence="2 3" key="1">
    <citation type="submission" date="2019-07" db="EMBL/GenBank/DDBJ databases">
        <title>Whole genome shotgun sequence of Acetobacter oeni NBRC 105207.</title>
        <authorList>
            <person name="Hosoyama A."/>
            <person name="Uohara A."/>
            <person name="Ohji S."/>
            <person name="Ichikawa N."/>
        </authorList>
    </citation>
    <scope>NUCLEOTIDE SEQUENCE [LARGE SCALE GENOMIC DNA]</scope>
    <source>
        <strain evidence="2 3">NBRC 105207</strain>
    </source>
</reference>
<dbReference type="Pfam" id="PF01844">
    <property type="entry name" value="HNH"/>
    <property type="match status" value="1"/>
</dbReference>
<name>A0A511XQP8_9PROT</name>
<feature type="domain" description="HNH" evidence="1">
    <location>
        <begin position="59"/>
        <end position="106"/>
    </location>
</feature>
<dbReference type="InterPro" id="IPR003615">
    <property type="entry name" value="HNH_nuc"/>
</dbReference>
<dbReference type="OrthoDB" id="9789856at2"/>
<proteinExistence type="predicted"/>
<keyword evidence="3" id="KW-1185">Reference proteome</keyword>
<dbReference type="GO" id="GO:0003676">
    <property type="term" value="F:nucleic acid binding"/>
    <property type="evidence" value="ECO:0007669"/>
    <property type="project" value="InterPro"/>
</dbReference>
<dbReference type="Gene3D" id="1.10.30.50">
    <property type="match status" value="1"/>
</dbReference>
<dbReference type="InterPro" id="IPR002711">
    <property type="entry name" value="HNH"/>
</dbReference>
<dbReference type="GO" id="GO:0004519">
    <property type="term" value="F:endonuclease activity"/>
    <property type="evidence" value="ECO:0007669"/>
    <property type="project" value="InterPro"/>
</dbReference>
<dbReference type="CDD" id="cd00085">
    <property type="entry name" value="HNHc"/>
    <property type="match status" value="1"/>
</dbReference>
<dbReference type="RefSeq" id="WP_146892836.1">
    <property type="nucleotide sequence ID" value="NZ_BJYG01000082.1"/>
</dbReference>